<name>A0ABP1FIN1_9CHLO</name>
<keyword evidence="7 10" id="KW-0539">Nucleus</keyword>
<keyword evidence="5 12" id="KW-1133">Transmembrane helix</keyword>
<dbReference type="EMBL" id="CAXHTA020000002">
    <property type="protein sequence ID" value="CAL5219813.1"/>
    <property type="molecule type" value="Genomic_DNA"/>
</dbReference>
<dbReference type="InterPro" id="IPR003339">
    <property type="entry name" value="ABC/ECF_trnsptr_transmembrane"/>
</dbReference>
<accession>A0ABP1FIN1</accession>
<comment type="subcellular location">
    <subcellularLocation>
        <location evidence="2">Membrane</location>
        <topology evidence="2">Multi-pass membrane protein</topology>
    </subcellularLocation>
    <subcellularLocation>
        <location evidence="1 10">Nucleus</location>
    </subcellularLocation>
</comment>
<dbReference type="NCBIfam" id="TIGR02250">
    <property type="entry name" value="FCP1_euk"/>
    <property type="match status" value="1"/>
</dbReference>
<dbReference type="InterPro" id="IPR036412">
    <property type="entry name" value="HAD-like_sf"/>
</dbReference>
<evidence type="ECO:0000256" key="12">
    <source>
        <dbReference type="SAM" id="Phobius"/>
    </source>
</evidence>
<reference evidence="15 16" key="1">
    <citation type="submission" date="2024-06" db="EMBL/GenBank/DDBJ databases">
        <authorList>
            <person name="Kraege A."/>
            <person name="Thomma B."/>
        </authorList>
    </citation>
    <scope>NUCLEOTIDE SEQUENCE [LARGE SCALE GENOMIC DNA]</scope>
</reference>
<dbReference type="InterPro" id="IPR004274">
    <property type="entry name" value="FCP1_dom"/>
</dbReference>
<comment type="catalytic activity">
    <reaction evidence="9 10">
        <text>O-phospho-L-threonyl-[protein] + H2O = L-threonyl-[protein] + phosphate</text>
        <dbReference type="Rhea" id="RHEA:47004"/>
        <dbReference type="Rhea" id="RHEA-COMP:11060"/>
        <dbReference type="Rhea" id="RHEA-COMP:11605"/>
        <dbReference type="ChEBI" id="CHEBI:15377"/>
        <dbReference type="ChEBI" id="CHEBI:30013"/>
        <dbReference type="ChEBI" id="CHEBI:43474"/>
        <dbReference type="ChEBI" id="CHEBI:61977"/>
        <dbReference type="EC" id="3.1.3.16"/>
    </reaction>
</comment>
<evidence type="ECO:0000256" key="4">
    <source>
        <dbReference type="ARBA" id="ARBA00022801"/>
    </source>
</evidence>
<comment type="catalytic activity">
    <reaction evidence="8 10">
        <text>O-phospho-L-seryl-[protein] + H2O = L-seryl-[protein] + phosphate</text>
        <dbReference type="Rhea" id="RHEA:20629"/>
        <dbReference type="Rhea" id="RHEA-COMP:9863"/>
        <dbReference type="Rhea" id="RHEA-COMP:11604"/>
        <dbReference type="ChEBI" id="CHEBI:15377"/>
        <dbReference type="ChEBI" id="CHEBI:29999"/>
        <dbReference type="ChEBI" id="CHEBI:43474"/>
        <dbReference type="ChEBI" id="CHEBI:83421"/>
        <dbReference type="EC" id="3.1.3.16"/>
    </reaction>
</comment>
<comment type="caution">
    <text evidence="15">The sequence shown here is derived from an EMBL/GenBank/DDBJ whole genome shotgun (WGS) entry which is preliminary data.</text>
</comment>
<dbReference type="SMART" id="SM00577">
    <property type="entry name" value="CPDc"/>
    <property type="match status" value="1"/>
</dbReference>
<evidence type="ECO:0000313" key="15">
    <source>
        <dbReference type="EMBL" id="CAL5219813.1"/>
    </source>
</evidence>
<dbReference type="PANTHER" id="PTHR23081:SF36">
    <property type="entry name" value="RNA POLYMERASE II SUBUNIT A C-TERMINAL DOMAIN PHOSPHATASE"/>
    <property type="match status" value="1"/>
</dbReference>
<comment type="function">
    <text evidence="10">This promotes the activity of RNA polymerase II.</text>
</comment>
<dbReference type="PANTHER" id="PTHR23081">
    <property type="entry name" value="RNA POLYMERASE II CTD PHOSPHATASE"/>
    <property type="match status" value="1"/>
</dbReference>
<gene>
    <name evidence="15" type="primary">g1723</name>
    <name evidence="15" type="ORF">VP750_LOCUS1472</name>
</gene>
<feature type="domain" description="FCP1 homology" evidence="14">
    <location>
        <begin position="134"/>
        <end position="307"/>
    </location>
</feature>
<dbReference type="Pfam" id="PF03031">
    <property type="entry name" value="NIF"/>
    <property type="match status" value="1"/>
</dbReference>
<evidence type="ECO:0000256" key="8">
    <source>
        <dbReference type="ARBA" id="ARBA00047761"/>
    </source>
</evidence>
<evidence type="ECO:0000256" key="1">
    <source>
        <dbReference type="ARBA" id="ARBA00004123"/>
    </source>
</evidence>
<evidence type="ECO:0000256" key="10">
    <source>
        <dbReference type="RuleBase" id="RU366066"/>
    </source>
</evidence>
<dbReference type="Pfam" id="PF02361">
    <property type="entry name" value="CbiQ"/>
    <property type="match status" value="1"/>
</dbReference>
<keyword evidence="4 10" id="KW-0378">Hydrolase</keyword>
<keyword evidence="16" id="KW-1185">Reference proteome</keyword>
<evidence type="ECO:0000256" key="2">
    <source>
        <dbReference type="ARBA" id="ARBA00004141"/>
    </source>
</evidence>
<evidence type="ECO:0000256" key="9">
    <source>
        <dbReference type="ARBA" id="ARBA00048336"/>
    </source>
</evidence>
<feature type="domain" description="BRCT" evidence="13">
    <location>
        <begin position="349"/>
        <end position="442"/>
    </location>
</feature>
<evidence type="ECO:0000313" key="16">
    <source>
        <dbReference type="Proteomes" id="UP001497392"/>
    </source>
</evidence>
<dbReference type="Gene3D" id="3.40.50.1000">
    <property type="entry name" value="HAD superfamily/HAD-like"/>
    <property type="match status" value="1"/>
</dbReference>
<evidence type="ECO:0000256" key="3">
    <source>
        <dbReference type="ARBA" id="ARBA00022692"/>
    </source>
</evidence>
<keyword evidence="3 12" id="KW-0812">Transmembrane</keyword>
<feature type="compositionally biased region" description="Basic and acidic residues" evidence="11">
    <location>
        <begin position="47"/>
        <end position="60"/>
    </location>
</feature>
<feature type="compositionally biased region" description="Polar residues" evidence="11">
    <location>
        <begin position="35"/>
        <end position="46"/>
    </location>
</feature>
<evidence type="ECO:0000259" key="14">
    <source>
        <dbReference type="PROSITE" id="PS50969"/>
    </source>
</evidence>
<feature type="compositionally biased region" description="Low complexity" evidence="11">
    <location>
        <begin position="462"/>
        <end position="477"/>
    </location>
</feature>
<sequence length="793" mass="86546">MGDEAPGSPTSSGGESLTALLEFELNGASPPGSPRSVQTTNGASSNDAKRSDLEVADTRPLKRPRSGPSGSKSSLADATCPPHPGFMHGMCIRCGQVAEDEDSSDVALRYIHAGLRLSAQEADRIRQASLKRVLGSKKLLLVLDLDHTLLNSTRIDEVPAEEEEKLQQLLHSQQQAGQQTLYHLPHMNLWTKLRPGVHEFLARTQQLYEMHIYTHGNAEYAVEMAKLLDPTKRLFAERIISQADSKEKHVKDLAVVLGTETVTIILDDTISVWPEHQHNLMQVERYIFFPACAERFGLQTPGLLREGRDEDGEWGMLHSALQVLEEVHTRSFAAESERGRDVRQHLAAVRSSILEGVHLMFSHIIPQNFRSPQSHPMWQLAEQLGATVATATSDAVTHVVAASNETDKAHWARKQGRHLVSPGWLHAAGCLWRRVDEAMYSVDRSMGLPQLTPEEDLQAALAAAGGGSQPSQQGIASRKGKRKKEPIEARVLTAILGLTSVPYSSFIPQPETFLHSLHAVVKQLWLVALIGMMARASPTARLAIALGVAALSALALPSNLWRPQLKRLGLLAAFIFVATAIGADGVPPVQQERGLPAAMEGLPGQTPFSSGYRYVIFHFWFITITRRSLSVAIAASCLTFVALQSASLCLTTTPAEEMALGLKFWLAPLRVVRAPVDEICMTLLLSLRFMSVVFDELRNLSLGLAARSVPWKQLPPGAGLQVLLRLGGRLFSNLMQRSESISLAMQARGFQGPESHTVHLGAKEHVPLIPNAIALLALPLTIAGGLHFIPIMG</sequence>
<evidence type="ECO:0000256" key="11">
    <source>
        <dbReference type="SAM" id="MobiDB-lite"/>
    </source>
</evidence>
<feature type="region of interest" description="Disordered" evidence="11">
    <location>
        <begin position="462"/>
        <end position="482"/>
    </location>
</feature>
<organism evidence="15 16">
    <name type="scientific">Coccomyxa viridis</name>
    <dbReference type="NCBI Taxonomy" id="1274662"/>
    <lineage>
        <taxon>Eukaryota</taxon>
        <taxon>Viridiplantae</taxon>
        <taxon>Chlorophyta</taxon>
        <taxon>core chlorophytes</taxon>
        <taxon>Trebouxiophyceae</taxon>
        <taxon>Trebouxiophyceae incertae sedis</taxon>
        <taxon>Coccomyxaceae</taxon>
        <taxon>Coccomyxa</taxon>
    </lineage>
</organism>
<feature type="transmembrane region" description="Helical" evidence="12">
    <location>
        <begin position="542"/>
        <end position="561"/>
    </location>
</feature>
<dbReference type="EC" id="3.1.3.16" evidence="10"/>
<feature type="transmembrane region" description="Helical" evidence="12">
    <location>
        <begin position="567"/>
        <end position="586"/>
    </location>
</feature>
<dbReference type="SMART" id="SM00292">
    <property type="entry name" value="BRCT"/>
    <property type="match status" value="1"/>
</dbReference>
<proteinExistence type="predicted"/>
<protein>
    <recommendedName>
        <fullName evidence="10">RNA polymerase II C-terminal domain phosphatase-like</fullName>
        <ecNumber evidence="10">3.1.3.16</ecNumber>
    </recommendedName>
</protein>
<keyword evidence="6 12" id="KW-0472">Membrane</keyword>
<dbReference type="CDD" id="cd07521">
    <property type="entry name" value="HAD_FCP1-like"/>
    <property type="match status" value="1"/>
</dbReference>
<evidence type="ECO:0000256" key="5">
    <source>
        <dbReference type="ARBA" id="ARBA00022989"/>
    </source>
</evidence>
<dbReference type="PROSITE" id="PS50172">
    <property type="entry name" value="BRCT"/>
    <property type="match status" value="1"/>
</dbReference>
<dbReference type="Gene3D" id="3.40.50.10190">
    <property type="entry name" value="BRCT domain"/>
    <property type="match status" value="1"/>
</dbReference>
<dbReference type="CDD" id="cd17729">
    <property type="entry name" value="BRCT_CTDP1"/>
    <property type="match status" value="1"/>
</dbReference>
<dbReference type="SUPFAM" id="SSF56784">
    <property type="entry name" value="HAD-like"/>
    <property type="match status" value="1"/>
</dbReference>
<dbReference type="InterPro" id="IPR023214">
    <property type="entry name" value="HAD_sf"/>
</dbReference>
<dbReference type="InterPro" id="IPR001357">
    <property type="entry name" value="BRCT_dom"/>
</dbReference>
<evidence type="ECO:0000256" key="7">
    <source>
        <dbReference type="ARBA" id="ARBA00023242"/>
    </source>
</evidence>
<dbReference type="SUPFAM" id="SSF52113">
    <property type="entry name" value="BRCT domain"/>
    <property type="match status" value="1"/>
</dbReference>
<dbReference type="InterPro" id="IPR039189">
    <property type="entry name" value="Fcp1"/>
</dbReference>
<dbReference type="InterPro" id="IPR036420">
    <property type="entry name" value="BRCT_dom_sf"/>
</dbReference>
<evidence type="ECO:0000256" key="6">
    <source>
        <dbReference type="ARBA" id="ARBA00023136"/>
    </source>
</evidence>
<dbReference type="PROSITE" id="PS50969">
    <property type="entry name" value="FCP1"/>
    <property type="match status" value="1"/>
</dbReference>
<evidence type="ECO:0000259" key="13">
    <source>
        <dbReference type="PROSITE" id="PS50172"/>
    </source>
</evidence>
<dbReference type="Pfam" id="PF12738">
    <property type="entry name" value="PTCB-BRCT"/>
    <property type="match status" value="1"/>
</dbReference>
<dbReference type="CDD" id="cd16914">
    <property type="entry name" value="EcfT"/>
    <property type="match status" value="1"/>
</dbReference>
<dbReference type="Proteomes" id="UP001497392">
    <property type="component" value="Unassembled WGS sequence"/>
</dbReference>
<feature type="region of interest" description="Disordered" evidence="11">
    <location>
        <begin position="1"/>
        <end position="80"/>
    </location>
</feature>
<dbReference type="InterPro" id="IPR011947">
    <property type="entry name" value="FCP1_euk"/>
</dbReference>